<feature type="region of interest" description="Disordered" evidence="1">
    <location>
        <begin position="44"/>
        <end position="66"/>
    </location>
</feature>
<evidence type="ECO:0000313" key="2">
    <source>
        <dbReference type="EMBL" id="GAA3600587.1"/>
    </source>
</evidence>
<reference evidence="3" key="1">
    <citation type="journal article" date="2019" name="Int. J. Syst. Evol. Microbiol.">
        <title>The Global Catalogue of Microorganisms (GCM) 10K type strain sequencing project: providing services to taxonomists for standard genome sequencing and annotation.</title>
        <authorList>
            <consortium name="The Broad Institute Genomics Platform"/>
            <consortium name="The Broad Institute Genome Sequencing Center for Infectious Disease"/>
            <person name="Wu L."/>
            <person name="Ma J."/>
        </authorList>
    </citation>
    <scope>NUCLEOTIDE SEQUENCE [LARGE SCALE GENOMIC DNA]</scope>
    <source>
        <strain evidence="3">JCM 16928</strain>
    </source>
</reference>
<feature type="compositionally biased region" description="Basic and acidic residues" evidence="1">
    <location>
        <begin position="44"/>
        <end position="60"/>
    </location>
</feature>
<protein>
    <submittedName>
        <fullName evidence="2">Uncharacterized protein</fullName>
    </submittedName>
</protein>
<comment type="caution">
    <text evidence="2">The sequence shown here is derived from an EMBL/GenBank/DDBJ whole genome shotgun (WGS) entry which is preliminary data.</text>
</comment>
<accession>A0ABP6Z7W6</accession>
<evidence type="ECO:0000313" key="3">
    <source>
        <dbReference type="Proteomes" id="UP001501222"/>
    </source>
</evidence>
<sequence>MPVLRDGNARGSNEIYPVAVTSELPESLSLRRCHSRYLDRQYHLARGERRSMPPDKELPRTNDSISLDPGYFNNCVQ</sequence>
<evidence type="ECO:0000256" key="1">
    <source>
        <dbReference type="SAM" id="MobiDB-lite"/>
    </source>
</evidence>
<organism evidence="2 3">
    <name type="scientific">Kribbella ginsengisoli</name>
    <dbReference type="NCBI Taxonomy" id="363865"/>
    <lineage>
        <taxon>Bacteria</taxon>
        <taxon>Bacillati</taxon>
        <taxon>Actinomycetota</taxon>
        <taxon>Actinomycetes</taxon>
        <taxon>Propionibacteriales</taxon>
        <taxon>Kribbellaceae</taxon>
        <taxon>Kribbella</taxon>
    </lineage>
</organism>
<keyword evidence="3" id="KW-1185">Reference proteome</keyword>
<gene>
    <name evidence="2" type="ORF">GCM10022235_85690</name>
</gene>
<name>A0ABP6Z7W6_9ACTN</name>
<dbReference type="EMBL" id="BAABAA010000030">
    <property type="protein sequence ID" value="GAA3600587.1"/>
    <property type="molecule type" value="Genomic_DNA"/>
</dbReference>
<proteinExistence type="predicted"/>
<dbReference type="Proteomes" id="UP001501222">
    <property type="component" value="Unassembled WGS sequence"/>
</dbReference>